<feature type="compositionally biased region" description="Basic and acidic residues" evidence="1">
    <location>
        <begin position="30"/>
        <end position="39"/>
    </location>
</feature>
<dbReference type="AlphaFoldDB" id="A0A0B2VDD1"/>
<sequence>MKYCGDREKKLEAGDGLGRTKNTVPNTDKQQSRSEECCRQEANQESGALKMKVQKEQTICDSGGGGDAHESKKVIAEQIAKQVAASIPERESYEINSSTESSSLTSEHCGDVEDMVTEECNNTIQVAASIPERESYEINSSTESSSLTSEHCGDVEDMVTEECNNTIEAQRASDQAETCEQSETVLKLDTEEAPFSWSDEVEMSALSKLSSPMDNNVTMSGASAVVQPQNGDASYKPADSPSARSEAFHKSRLAIYRVQVRCI</sequence>
<accession>A0A0B2VDD1</accession>
<feature type="compositionally biased region" description="Polar residues" evidence="1">
    <location>
        <begin position="207"/>
        <end position="232"/>
    </location>
</feature>
<feature type="region of interest" description="Disordered" evidence="1">
    <location>
        <begin position="1"/>
        <end position="50"/>
    </location>
</feature>
<evidence type="ECO:0000313" key="3">
    <source>
        <dbReference type="Proteomes" id="UP000031036"/>
    </source>
</evidence>
<evidence type="ECO:0000313" key="2">
    <source>
        <dbReference type="EMBL" id="KHN79000.1"/>
    </source>
</evidence>
<gene>
    <name evidence="2" type="ORF">Tcan_15356</name>
</gene>
<organism evidence="2 3">
    <name type="scientific">Toxocara canis</name>
    <name type="common">Canine roundworm</name>
    <dbReference type="NCBI Taxonomy" id="6265"/>
    <lineage>
        <taxon>Eukaryota</taxon>
        <taxon>Metazoa</taxon>
        <taxon>Ecdysozoa</taxon>
        <taxon>Nematoda</taxon>
        <taxon>Chromadorea</taxon>
        <taxon>Rhabditida</taxon>
        <taxon>Spirurina</taxon>
        <taxon>Ascaridomorpha</taxon>
        <taxon>Ascaridoidea</taxon>
        <taxon>Toxocaridae</taxon>
        <taxon>Toxocara</taxon>
    </lineage>
</organism>
<dbReference type="EMBL" id="JPKZ01001953">
    <property type="protein sequence ID" value="KHN79000.1"/>
    <property type="molecule type" value="Genomic_DNA"/>
</dbReference>
<feature type="compositionally biased region" description="Low complexity" evidence="1">
    <location>
        <begin position="94"/>
        <end position="107"/>
    </location>
</feature>
<protein>
    <submittedName>
        <fullName evidence="2">Uncharacterized protein</fullName>
    </submittedName>
</protein>
<feature type="region of interest" description="Disordered" evidence="1">
    <location>
        <begin position="207"/>
        <end position="246"/>
    </location>
</feature>
<keyword evidence="3" id="KW-1185">Reference proteome</keyword>
<feature type="region of interest" description="Disordered" evidence="1">
    <location>
        <begin position="89"/>
        <end position="114"/>
    </location>
</feature>
<proteinExistence type="predicted"/>
<feature type="compositionally biased region" description="Basic and acidic residues" evidence="1">
    <location>
        <begin position="1"/>
        <end position="13"/>
    </location>
</feature>
<feature type="compositionally biased region" description="Polar residues" evidence="1">
    <location>
        <begin position="20"/>
        <end position="29"/>
    </location>
</feature>
<name>A0A0B2VDD1_TOXCA</name>
<evidence type="ECO:0000256" key="1">
    <source>
        <dbReference type="SAM" id="MobiDB-lite"/>
    </source>
</evidence>
<reference evidence="2 3" key="1">
    <citation type="submission" date="2014-11" db="EMBL/GenBank/DDBJ databases">
        <title>Genetic blueprint of the zoonotic pathogen Toxocara canis.</title>
        <authorList>
            <person name="Zhu X.-Q."/>
            <person name="Korhonen P.K."/>
            <person name="Cai H."/>
            <person name="Young N.D."/>
            <person name="Nejsum P."/>
            <person name="von Samson-Himmelstjerna G."/>
            <person name="Boag P.R."/>
            <person name="Tan P."/>
            <person name="Li Q."/>
            <person name="Min J."/>
            <person name="Yang Y."/>
            <person name="Wang X."/>
            <person name="Fang X."/>
            <person name="Hall R.S."/>
            <person name="Hofmann A."/>
            <person name="Sternberg P.W."/>
            <person name="Jex A.R."/>
            <person name="Gasser R.B."/>
        </authorList>
    </citation>
    <scope>NUCLEOTIDE SEQUENCE [LARGE SCALE GENOMIC DNA]</scope>
    <source>
        <strain evidence="2">PN_DK_2014</strain>
    </source>
</reference>
<comment type="caution">
    <text evidence="2">The sequence shown here is derived from an EMBL/GenBank/DDBJ whole genome shotgun (WGS) entry which is preliminary data.</text>
</comment>
<dbReference type="OrthoDB" id="10620184at2759"/>
<dbReference type="Proteomes" id="UP000031036">
    <property type="component" value="Unassembled WGS sequence"/>
</dbReference>